<dbReference type="InterPro" id="IPR016035">
    <property type="entry name" value="Acyl_Trfase/lysoPLipase"/>
</dbReference>
<dbReference type="Pfam" id="PF01734">
    <property type="entry name" value="Patatin"/>
    <property type="match status" value="1"/>
</dbReference>
<sequence>MFFQSITNSMKRLPTRLYSKKSMPDSQYIRNIKSKHTFGESEVNRFLHHNEYIKDKKLISISPGGFKGFYVMGVCKFIKDNYNLDNYIFSGASAGAWNSLLLCFNRDIDEIQNKIIDNTLQNTNKISDIEKRIKMRMLDNYQTSDFELRKLFIGVTTFDNYNYKTNTTIFTGFDSLEDALDCCIASSHIPLVTGGFTNVYRDVLSFDGGFSKYPYLNTTKAALHITPRIWKKDNSNKTAPTMSIHDYTTLFSKAQYQFSEMVEKGYNDSIINKKELDDIFDIKI</sequence>
<dbReference type="InterPro" id="IPR002641">
    <property type="entry name" value="PNPLA_dom"/>
</dbReference>
<evidence type="ECO:0000256" key="1">
    <source>
        <dbReference type="ARBA" id="ARBA00023098"/>
    </source>
</evidence>
<dbReference type="Gene3D" id="3.40.1090.10">
    <property type="entry name" value="Cytosolic phospholipase A2 catalytic domain"/>
    <property type="match status" value="1"/>
</dbReference>
<dbReference type="InterPro" id="IPR033562">
    <property type="entry name" value="PLPL"/>
</dbReference>
<reference evidence="3" key="1">
    <citation type="journal article" date="2020" name="Nature">
        <title>Giant virus diversity and host interactions through global metagenomics.</title>
        <authorList>
            <person name="Schulz F."/>
            <person name="Roux S."/>
            <person name="Paez-Espino D."/>
            <person name="Jungbluth S."/>
            <person name="Walsh D.A."/>
            <person name="Denef V.J."/>
            <person name="McMahon K.D."/>
            <person name="Konstantinidis K.T."/>
            <person name="Eloe-Fadrosh E.A."/>
            <person name="Kyrpides N.C."/>
            <person name="Woyke T."/>
        </authorList>
    </citation>
    <scope>NUCLEOTIDE SEQUENCE</scope>
    <source>
        <strain evidence="3">GVMAG-M-3300027759-42</strain>
    </source>
</reference>
<dbReference type="GO" id="GO:0005811">
    <property type="term" value="C:lipid droplet"/>
    <property type="evidence" value="ECO:0007669"/>
    <property type="project" value="TreeGrafter"/>
</dbReference>
<keyword evidence="1" id="KW-0443">Lipid metabolism</keyword>
<feature type="domain" description="PNPLA" evidence="2">
    <location>
        <begin position="59"/>
        <end position="224"/>
    </location>
</feature>
<evidence type="ECO:0000259" key="2">
    <source>
        <dbReference type="PROSITE" id="PS51635"/>
    </source>
</evidence>
<name>A0A6C0L7R4_9ZZZZ</name>
<dbReference type="PANTHER" id="PTHR12406">
    <property type="entry name" value="CALCIUM-INDEPENDENT PHOSPHOLIPASE A2 IPLA2 -RELATED"/>
    <property type="match status" value="1"/>
</dbReference>
<dbReference type="PANTHER" id="PTHR12406:SF7">
    <property type="entry name" value="PATATIN-LIKE PHOSPHOLIPASE DOMAIN-CONTAINING PROTEIN 4"/>
    <property type="match status" value="1"/>
</dbReference>
<dbReference type="GO" id="GO:0019433">
    <property type="term" value="P:triglyceride catabolic process"/>
    <property type="evidence" value="ECO:0007669"/>
    <property type="project" value="TreeGrafter"/>
</dbReference>
<dbReference type="PROSITE" id="PS51635">
    <property type="entry name" value="PNPLA"/>
    <property type="match status" value="1"/>
</dbReference>
<dbReference type="AlphaFoldDB" id="A0A6C0L7R4"/>
<dbReference type="GO" id="GO:0016020">
    <property type="term" value="C:membrane"/>
    <property type="evidence" value="ECO:0007669"/>
    <property type="project" value="TreeGrafter"/>
</dbReference>
<dbReference type="EMBL" id="MN740443">
    <property type="protein sequence ID" value="QHU26643.1"/>
    <property type="molecule type" value="Genomic_DNA"/>
</dbReference>
<accession>A0A6C0L7R4</accession>
<evidence type="ECO:0000313" key="3">
    <source>
        <dbReference type="EMBL" id="QHU26643.1"/>
    </source>
</evidence>
<dbReference type="GO" id="GO:0004806">
    <property type="term" value="F:triacylglycerol lipase activity"/>
    <property type="evidence" value="ECO:0007669"/>
    <property type="project" value="TreeGrafter"/>
</dbReference>
<dbReference type="GO" id="GO:0055088">
    <property type="term" value="P:lipid homeostasis"/>
    <property type="evidence" value="ECO:0007669"/>
    <property type="project" value="TreeGrafter"/>
</dbReference>
<protein>
    <recommendedName>
        <fullName evidence="2">PNPLA domain-containing protein</fullName>
    </recommendedName>
</protein>
<organism evidence="3">
    <name type="scientific">viral metagenome</name>
    <dbReference type="NCBI Taxonomy" id="1070528"/>
    <lineage>
        <taxon>unclassified sequences</taxon>
        <taxon>metagenomes</taxon>
        <taxon>organismal metagenomes</taxon>
    </lineage>
</organism>
<dbReference type="GO" id="GO:0005737">
    <property type="term" value="C:cytoplasm"/>
    <property type="evidence" value="ECO:0007669"/>
    <property type="project" value="TreeGrafter"/>
</dbReference>
<dbReference type="SUPFAM" id="SSF52151">
    <property type="entry name" value="FabD/lysophospholipase-like"/>
    <property type="match status" value="1"/>
</dbReference>
<proteinExistence type="predicted"/>